<dbReference type="SUPFAM" id="SSF56935">
    <property type="entry name" value="Porins"/>
    <property type="match status" value="1"/>
</dbReference>
<keyword evidence="9 13" id="KW-0798">TonB box</keyword>
<evidence type="ECO:0000256" key="11">
    <source>
        <dbReference type="ARBA" id="ARBA00023237"/>
    </source>
</evidence>
<dbReference type="PROSITE" id="PS52016">
    <property type="entry name" value="TONB_DEPENDENT_REC_3"/>
    <property type="match status" value="1"/>
</dbReference>
<keyword evidence="2 12" id="KW-0813">Transport</keyword>
<evidence type="ECO:0000256" key="10">
    <source>
        <dbReference type="ARBA" id="ARBA00023136"/>
    </source>
</evidence>
<dbReference type="InterPro" id="IPR000531">
    <property type="entry name" value="Beta-barrel_TonB"/>
</dbReference>
<dbReference type="AlphaFoldDB" id="A0A829WYR5"/>
<evidence type="ECO:0000313" key="17">
    <source>
        <dbReference type="Proteomes" id="UP000484858"/>
    </source>
</evidence>
<feature type="domain" description="TonB-dependent receptor-like beta-barrel" evidence="14">
    <location>
        <begin position="277"/>
        <end position="767"/>
    </location>
</feature>
<evidence type="ECO:0000256" key="5">
    <source>
        <dbReference type="ARBA" id="ARBA00022692"/>
    </source>
</evidence>
<evidence type="ECO:0000313" key="16">
    <source>
        <dbReference type="EMBL" id="GEM15797.1"/>
    </source>
</evidence>
<keyword evidence="11 12" id="KW-0998">Cell outer membrane</keyword>
<keyword evidence="6" id="KW-0732">Signal</keyword>
<comment type="caution">
    <text evidence="16">The sequence shown here is derived from an EMBL/GenBank/DDBJ whole genome shotgun (WGS) entry which is preliminary data.</text>
</comment>
<evidence type="ECO:0000256" key="13">
    <source>
        <dbReference type="RuleBase" id="RU003357"/>
    </source>
</evidence>
<feature type="domain" description="TonB-dependent receptor plug" evidence="15">
    <location>
        <begin position="105"/>
        <end position="204"/>
    </location>
</feature>
<dbReference type="Pfam" id="PF07715">
    <property type="entry name" value="Plug"/>
    <property type="match status" value="1"/>
</dbReference>
<gene>
    <name evidence="16" type="ORF">NBRC3293_0294</name>
</gene>
<evidence type="ECO:0000256" key="4">
    <source>
        <dbReference type="ARBA" id="ARBA00022496"/>
    </source>
</evidence>
<keyword evidence="16" id="KW-0675">Receptor</keyword>
<comment type="subcellular location">
    <subcellularLocation>
        <location evidence="1 12">Cell outer membrane</location>
        <topology evidence="1 12">Multi-pass membrane protein</topology>
    </subcellularLocation>
</comment>
<dbReference type="GO" id="GO:0009279">
    <property type="term" value="C:cell outer membrane"/>
    <property type="evidence" value="ECO:0007669"/>
    <property type="project" value="UniProtKB-SubCell"/>
</dbReference>
<name>A0A829WYR5_GLUOY</name>
<dbReference type="InterPro" id="IPR037066">
    <property type="entry name" value="Plug_dom_sf"/>
</dbReference>
<keyword evidence="10 12" id="KW-0472">Membrane</keyword>
<dbReference type="Pfam" id="PF00593">
    <property type="entry name" value="TonB_dep_Rec_b-barrel"/>
    <property type="match status" value="1"/>
</dbReference>
<organism evidence="16 17">
    <name type="scientific">Gluconobacter oxydans NBRC 3293</name>
    <dbReference type="NCBI Taxonomy" id="1315969"/>
    <lineage>
        <taxon>Bacteria</taxon>
        <taxon>Pseudomonadati</taxon>
        <taxon>Pseudomonadota</taxon>
        <taxon>Alphaproteobacteria</taxon>
        <taxon>Acetobacterales</taxon>
        <taxon>Acetobacteraceae</taxon>
        <taxon>Gluconobacter</taxon>
    </lineage>
</organism>
<dbReference type="InterPro" id="IPR036942">
    <property type="entry name" value="Beta-barrel_TonB_sf"/>
</dbReference>
<reference evidence="16 17" key="1">
    <citation type="submission" date="2013-04" db="EMBL/GenBank/DDBJ databases">
        <title>Gluconobacter oxydans NBRC 3293 whole genome sequence.</title>
        <authorList>
            <person name="Matsutani M."/>
            <person name="Yakushi T."/>
            <person name="Matsushita K."/>
        </authorList>
    </citation>
    <scope>NUCLEOTIDE SEQUENCE [LARGE SCALE GENOMIC DNA]</scope>
    <source>
        <strain evidence="16 17">NBRC 3293</strain>
    </source>
</reference>
<proteinExistence type="inferred from homology"/>
<keyword evidence="5 12" id="KW-0812">Transmembrane</keyword>
<dbReference type="Gene3D" id="2.40.170.20">
    <property type="entry name" value="TonB-dependent receptor, beta-barrel domain"/>
    <property type="match status" value="1"/>
</dbReference>
<dbReference type="EMBL" id="BARJ01000002">
    <property type="protein sequence ID" value="GEM15797.1"/>
    <property type="molecule type" value="Genomic_DNA"/>
</dbReference>
<evidence type="ECO:0000256" key="7">
    <source>
        <dbReference type="ARBA" id="ARBA00023004"/>
    </source>
</evidence>
<accession>A0A829WYR5</accession>
<evidence type="ECO:0000259" key="14">
    <source>
        <dbReference type="Pfam" id="PF00593"/>
    </source>
</evidence>
<evidence type="ECO:0000256" key="3">
    <source>
        <dbReference type="ARBA" id="ARBA00022452"/>
    </source>
</evidence>
<dbReference type="Proteomes" id="UP000484858">
    <property type="component" value="Unassembled WGS sequence"/>
</dbReference>
<sequence length="817" mass="89534">MHPLSFQHHTKFHGWNGTAYMLTKNGYKILLLSGCALYFQPTLAASSVKSGKPAPTHHASRTRETIHPAPKAVPAHKDEYISVRKQVVGANGVTNTTPGGGLMPVQSAAKSVSGVSRDYIAKQSPTANAVTLLAMSPGVVVAANDPLGLSDRMNVSIRGLNQTELGTTYEGMPAGDRLYYTPFATEWSDTENISHLEVSQGSPDIDAPVYNSVGGQIRASARQPSHKAGGYIDLSGGNKSLNRQFIRLDSGEIGHTGIRNYTSFSHTEVNNWRGSGNTKRYHVDSHFLKEWGHNSIAPFFSWNWMRTDVYTNPTLSQWNQYGISYNYAGKYSYGTSNYYKLRFNQRQNVIAAIPTQFELIPELTFKITPYIMYTRGFINSGANVNGQSMFVGDQSVGTVQLPYSVNNVATVENVDAYTQAAGGQNATLTWKHKFNTLQVGYWYDYFDHNENTSYTPVEPNGNVMNEYGGNPIKTSSGTVIGTYNGHLIQQTNALFINDTMKFLDDRLVLNAGFKEVMVSRHATSAMPGPTYAVNKNDAEPLPQLSASYRITPHDQVYFSASTAFKEPAALSAYVDIYSATTGKKTSSHSSNLKPEYSISEEIGYRHYGVVNFSAAAFNYNLTNRQISSIVYVNNSPQSFSVNGGGQTIRGVQAELSLPAWHHFSPYIAGQYLHSEMGNNIQVGNDYLPTKGKAAVLAPKFTGSIGLSYDDTHFFGNFTFNYVDSQYSTFMNDQSIPAFKTANLSAGYRFKKVGPAQHPQIQLNLMNIGDEHYLSGVNGIATNARATKGIFGTSIAAGTPTYYVGGDFAVAFSLSSDF</sequence>
<comment type="similarity">
    <text evidence="12 13">Belongs to the TonB-dependent receptor family.</text>
</comment>
<evidence type="ECO:0000256" key="6">
    <source>
        <dbReference type="ARBA" id="ARBA00022729"/>
    </source>
</evidence>
<keyword evidence="8" id="KW-0406">Ion transport</keyword>
<evidence type="ECO:0000259" key="15">
    <source>
        <dbReference type="Pfam" id="PF07715"/>
    </source>
</evidence>
<evidence type="ECO:0000256" key="8">
    <source>
        <dbReference type="ARBA" id="ARBA00023065"/>
    </source>
</evidence>
<dbReference type="InterPro" id="IPR039426">
    <property type="entry name" value="TonB-dep_rcpt-like"/>
</dbReference>
<dbReference type="PANTHER" id="PTHR32552:SF89">
    <property type="entry name" value="CATECHOLATE SIDEROPHORE RECEPTOR FIU"/>
    <property type="match status" value="1"/>
</dbReference>
<evidence type="ECO:0000256" key="1">
    <source>
        <dbReference type="ARBA" id="ARBA00004571"/>
    </source>
</evidence>
<dbReference type="GO" id="GO:0015344">
    <property type="term" value="F:siderophore uptake transmembrane transporter activity"/>
    <property type="evidence" value="ECO:0007669"/>
    <property type="project" value="TreeGrafter"/>
</dbReference>
<keyword evidence="4" id="KW-0410">Iron transport</keyword>
<dbReference type="Gene3D" id="2.170.130.10">
    <property type="entry name" value="TonB-dependent receptor, plug domain"/>
    <property type="match status" value="1"/>
</dbReference>
<keyword evidence="7" id="KW-0408">Iron</keyword>
<keyword evidence="3 12" id="KW-1134">Transmembrane beta strand</keyword>
<evidence type="ECO:0000256" key="2">
    <source>
        <dbReference type="ARBA" id="ARBA00022448"/>
    </source>
</evidence>
<dbReference type="PANTHER" id="PTHR32552">
    <property type="entry name" value="FERRICHROME IRON RECEPTOR-RELATED"/>
    <property type="match status" value="1"/>
</dbReference>
<protein>
    <submittedName>
        <fullName evidence="16">TonB-dependent receptor</fullName>
    </submittedName>
</protein>
<evidence type="ECO:0000256" key="12">
    <source>
        <dbReference type="PROSITE-ProRule" id="PRU01360"/>
    </source>
</evidence>
<dbReference type="InterPro" id="IPR012910">
    <property type="entry name" value="Plug_dom"/>
</dbReference>
<evidence type="ECO:0000256" key="9">
    <source>
        <dbReference type="ARBA" id="ARBA00023077"/>
    </source>
</evidence>